<reference evidence="2" key="1">
    <citation type="submission" date="2020-07" db="EMBL/GenBank/DDBJ databases">
        <title>Clarias magur genome sequencing, assembly and annotation.</title>
        <authorList>
            <person name="Kushwaha B."/>
            <person name="Kumar R."/>
            <person name="Das P."/>
            <person name="Joshi C.G."/>
            <person name="Kumar D."/>
            <person name="Nagpure N.S."/>
            <person name="Pandey M."/>
            <person name="Agarwal S."/>
            <person name="Srivastava S."/>
            <person name="Singh M."/>
            <person name="Sahoo L."/>
            <person name="Jayasankar P."/>
            <person name="Meher P.K."/>
            <person name="Koringa P.G."/>
            <person name="Iquebal M.A."/>
            <person name="Das S.P."/>
            <person name="Bit A."/>
            <person name="Patnaik S."/>
            <person name="Patel N."/>
            <person name="Shah T.M."/>
            <person name="Hinsu A."/>
            <person name="Jena J.K."/>
        </authorList>
    </citation>
    <scope>NUCLEOTIDE SEQUENCE</scope>
    <source>
        <strain evidence="2">CIFAMagur01</strain>
        <tissue evidence="2">Testis</tissue>
    </source>
</reference>
<accession>A0A8J4X1N5</accession>
<feature type="region of interest" description="Disordered" evidence="1">
    <location>
        <begin position="139"/>
        <end position="163"/>
    </location>
</feature>
<dbReference type="Proteomes" id="UP000727407">
    <property type="component" value="Unassembled WGS sequence"/>
</dbReference>
<sequence length="163" mass="18380">MYPQALLTAVLHKQHVSTLQSYLGHGEKSNTVLIVSSYDKIESPLWECAVDQRSRAKAAEHILTKRDSPSPPRIHFAHGGAARERETSLSARRRREFTEAVCDVVHETADFAAPCEESVRCGSLLAPCQRSAREPRLVWRRESARPRDTNTESHHPRRMTGDA</sequence>
<feature type="non-terminal residue" evidence="2">
    <location>
        <position position="163"/>
    </location>
</feature>
<dbReference type="AlphaFoldDB" id="A0A8J4X1N5"/>
<name>A0A8J4X1N5_CLAMG</name>
<evidence type="ECO:0000256" key="1">
    <source>
        <dbReference type="SAM" id="MobiDB-lite"/>
    </source>
</evidence>
<keyword evidence="3" id="KW-1185">Reference proteome</keyword>
<protein>
    <submittedName>
        <fullName evidence="2">L-amino-acid oxidase</fullName>
    </submittedName>
</protein>
<dbReference type="EMBL" id="QNUK01000235">
    <property type="protein sequence ID" value="KAF5897451.1"/>
    <property type="molecule type" value="Genomic_DNA"/>
</dbReference>
<evidence type="ECO:0000313" key="2">
    <source>
        <dbReference type="EMBL" id="KAF5897451.1"/>
    </source>
</evidence>
<organism evidence="2 3">
    <name type="scientific">Clarias magur</name>
    <name type="common">Asian catfish</name>
    <name type="synonym">Macropteronotus magur</name>
    <dbReference type="NCBI Taxonomy" id="1594786"/>
    <lineage>
        <taxon>Eukaryota</taxon>
        <taxon>Metazoa</taxon>
        <taxon>Chordata</taxon>
        <taxon>Craniata</taxon>
        <taxon>Vertebrata</taxon>
        <taxon>Euteleostomi</taxon>
        <taxon>Actinopterygii</taxon>
        <taxon>Neopterygii</taxon>
        <taxon>Teleostei</taxon>
        <taxon>Ostariophysi</taxon>
        <taxon>Siluriformes</taxon>
        <taxon>Clariidae</taxon>
        <taxon>Clarias</taxon>
    </lineage>
</organism>
<feature type="region of interest" description="Disordered" evidence="1">
    <location>
        <begin position="65"/>
        <end position="90"/>
    </location>
</feature>
<evidence type="ECO:0000313" key="3">
    <source>
        <dbReference type="Proteomes" id="UP000727407"/>
    </source>
</evidence>
<proteinExistence type="predicted"/>
<gene>
    <name evidence="2" type="primary">queA</name>
    <name evidence="2" type="ORF">DAT39_012857</name>
</gene>
<comment type="caution">
    <text evidence="2">The sequence shown here is derived from an EMBL/GenBank/DDBJ whole genome shotgun (WGS) entry which is preliminary data.</text>
</comment>